<dbReference type="OrthoDB" id="1377090at2"/>
<protein>
    <submittedName>
        <fullName evidence="1">Uncharacterized protein</fullName>
    </submittedName>
</protein>
<gene>
    <name evidence="1" type="ORF">FFV09_05310</name>
</gene>
<accession>A0A4Y6UUU4</accession>
<sequence length="187" mass="21229">MSNSLPNPSAHSLESQLAKLRELGIHGADSDADMILRLTKYVGAAYYEQQPYLRLLAELGHELSPNVWTFDVECVESADVYENAISKMIALAEGRIEIGSLQGKFDPAEDWTRIDLVHAGQSHELNAANNGDWFDMDVLGRVERIVRMEDWEFLHRWEDQTVTLVFIDRAASKELIRLTDKQFGPLI</sequence>
<evidence type="ECO:0000313" key="2">
    <source>
        <dbReference type="Proteomes" id="UP000316968"/>
    </source>
</evidence>
<proteinExistence type="predicted"/>
<organism evidence="1 2">
    <name type="scientific">Saccharibacillus brassicae</name>
    <dbReference type="NCBI Taxonomy" id="2583377"/>
    <lineage>
        <taxon>Bacteria</taxon>
        <taxon>Bacillati</taxon>
        <taxon>Bacillota</taxon>
        <taxon>Bacilli</taxon>
        <taxon>Bacillales</taxon>
        <taxon>Paenibacillaceae</taxon>
        <taxon>Saccharibacillus</taxon>
    </lineage>
</organism>
<dbReference type="RefSeq" id="WP_141446746.1">
    <property type="nucleotide sequence ID" value="NZ_CP041217.1"/>
</dbReference>
<dbReference type="EMBL" id="CP041217">
    <property type="protein sequence ID" value="QDH20328.1"/>
    <property type="molecule type" value="Genomic_DNA"/>
</dbReference>
<dbReference type="Proteomes" id="UP000316968">
    <property type="component" value="Chromosome"/>
</dbReference>
<dbReference type="KEGG" id="saca:FFV09_05310"/>
<dbReference type="AlphaFoldDB" id="A0A4Y6UUU4"/>
<name>A0A4Y6UUU4_SACBS</name>
<keyword evidence="2" id="KW-1185">Reference proteome</keyword>
<evidence type="ECO:0000313" key="1">
    <source>
        <dbReference type="EMBL" id="QDH20328.1"/>
    </source>
</evidence>
<reference evidence="1 2" key="1">
    <citation type="submission" date="2019-06" db="EMBL/GenBank/DDBJ databases">
        <title>Saccharibacillus brassicae sp. nov., an endophytic bacterium isolated from Chinese cabbage seeds (Brassica pekinensis).</title>
        <authorList>
            <person name="Jiang L."/>
            <person name="Lee J."/>
            <person name="Kim S.W."/>
        </authorList>
    </citation>
    <scope>NUCLEOTIDE SEQUENCE [LARGE SCALE GENOMIC DNA]</scope>
    <source>
        <strain evidence="2">KCTC 43072 / ATSA2</strain>
    </source>
</reference>